<dbReference type="SMART" id="SM00326">
    <property type="entry name" value="SH3"/>
    <property type="match status" value="1"/>
</dbReference>
<dbReference type="InterPro" id="IPR011993">
    <property type="entry name" value="PH-like_dom_sf"/>
</dbReference>
<dbReference type="PANTHER" id="PTHR12287:SF23">
    <property type="entry name" value="AROUSER, ISOFORM A-RELATED"/>
    <property type="match status" value="1"/>
</dbReference>
<feature type="region of interest" description="Disordered" evidence="7">
    <location>
        <begin position="471"/>
        <end position="552"/>
    </location>
</feature>
<dbReference type="Pfam" id="PF18016">
    <property type="entry name" value="SAM_3"/>
    <property type="match status" value="1"/>
</dbReference>
<keyword evidence="4" id="KW-0963">Cytoplasm</keyword>
<feature type="region of interest" description="Disordered" evidence="7">
    <location>
        <begin position="378"/>
        <end position="403"/>
    </location>
</feature>
<name>A0A2W1BBG4_HELAM</name>
<dbReference type="InterPro" id="IPR013761">
    <property type="entry name" value="SAM/pointed_sf"/>
</dbReference>
<dbReference type="PROSITE" id="PS50002">
    <property type="entry name" value="SH3"/>
    <property type="match status" value="1"/>
</dbReference>
<dbReference type="CDD" id="cd11764">
    <property type="entry name" value="SH3_Eps8"/>
    <property type="match status" value="1"/>
</dbReference>
<dbReference type="InterPro" id="IPR039801">
    <property type="entry name" value="EPS8-like"/>
</dbReference>
<organism evidence="9 10">
    <name type="scientific">Helicoverpa armigera</name>
    <name type="common">Cotton bollworm</name>
    <name type="synonym">Heliothis armigera</name>
    <dbReference type="NCBI Taxonomy" id="29058"/>
    <lineage>
        <taxon>Eukaryota</taxon>
        <taxon>Metazoa</taxon>
        <taxon>Ecdysozoa</taxon>
        <taxon>Arthropoda</taxon>
        <taxon>Hexapoda</taxon>
        <taxon>Insecta</taxon>
        <taxon>Pterygota</taxon>
        <taxon>Neoptera</taxon>
        <taxon>Endopterygota</taxon>
        <taxon>Lepidoptera</taxon>
        <taxon>Glossata</taxon>
        <taxon>Ditrysia</taxon>
        <taxon>Noctuoidea</taxon>
        <taxon>Noctuidae</taxon>
        <taxon>Heliothinae</taxon>
        <taxon>Helicoverpa</taxon>
    </lineage>
</organism>
<dbReference type="GO" id="GO:0007266">
    <property type="term" value="P:Rho protein signal transduction"/>
    <property type="evidence" value="ECO:0007669"/>
    <property type="project" value="TreeGrafter"/>
</dbReference>
<dbReference type="AlphaFoldDB" id="A0A2W1BBG4"/>
<evidence type="ECO:0000256" key="4">
    <source>
        <dbReference type="ARBA" id="ARBA00022490"/>
    </source>
</evidence>
<evidence type="ECO:0000313" key="10">
    <source>
        <dbReference type="Proteomes" id="UP000249218"/>
    </source>
</evidence>
<dbReference type="Pfam" id="PF00018">
    <property type="entry name" value="SH3_1"/>
    <property type="match status" value="1"/>
</dbReference>
<sequence length="668" mass="73086">MGSHGGGTARSRQDAQRALDEFDELAGLRGGGGGEAGDARTVYVLEHLATFTVTRETGIVYPADGMRRLLQLEKTNGIWSQKMQLCLEGQWVLVMDYETGSIMERFPASWVHSPTAFTSPEPAELYNNVLAFVVGAAAEGGAGGAGGGGAGGAAPRRELHIFQCHDVSAQALVEELNALKGVSGGGAGEGARDFVIERERERERENDAERPRRQKFKLSFNLLARLRAHIHDPNAPELVHFLFTPLALIVDAAQDAADGRLPARVVQPLLTRDALNLLANCVTSKETELWHSLGDAWLIPREQWKTAIPPYQPVFMDGWSPDYQVDDQPLRRSSPRRSSGERGGEAGARGADAYERYERDEPDLYADQYAPYARNMRAQGREDSGSAASSPDREPYRADRDEDDLGEAWARGVMARGGRVVRVTYPRTANNDKELTVVRGEYLEVLDDSRKWWKARNRRGVTAHVPHTIVAPAASPPASPHLYPNPIYTHYQEGAGGRGSGGSSPTGPAERSAPPPPPPPPPPPAPPADPPRTSTDTIKSTRSMVSSGGGDLQEELKMVLPAIQQRKNKLDIKKTPDIFIDQKSNPDEVAEWLEAKGFSASTRRALRMPGHQLFALTRPQLEQALGADEGKRLYSQILVQRNVSGYKTTSASELQSILRKAREKVEVS</sequence>
<dbReference type="CDD" id="cd01210">
    <property type="entry name" value="PTB_EPS8"/>
    <property type="match status" value="1"/>
</dbReference>
<dbReference type="GO" id="GO:0035023">
    <property type="term" value="P:regulation of Rho protein signal transduction"/>
    <property type="evidence" value="ECO:0007669"/>
    <property type="project" value="TreeGrafter"/>
</dbReference>
<dbReference type="EMBL" id="KZ150258">
    <property type="protein sequence ID" value="PZC71771.1"/>
    <property type="molecule type" value="Genomic_DNA"/>
</dbReference>
<protein>
    <recommendedName>
        <fullName evidence="8">SH3 domain-containing protein</fullName>
    </recommendedName>
</protein>
<feature type="region of interest" description="Disordered" evidence="7">
    <location>
        <begin position="325"/>
        <end position="357"/>
    </location>
</feature>
<dbReference type="InterPro" id="IPR033928">
    <property type="entry name" value="EPS8_PTB"/>
</dbReference>
<evidence type="ECO:0000313" key="9">
    <source>
        <dbReference type="EMBL" id="PZC71771.1"/>
    </source>
</evidence>
<evidence type="ECO:0000256" key="6">
    <source>
        <dbReference type="PROSITE-ProRule" id="PRU00192"/>
    </source>
</evidence>
<dbReference type="Proteomes" id="UP000249218">
    <property type="component" value="Unassembled WGS sequence"/>
</dbReference>
<feature type="compositionally biased region" description="Polar residues" evidence="7">
    <location>
        <begin position="532"/>
        <end position="546"/>
    </location>
</feature>
<dbReference type="InterPro" id="IPR001452">
    <property type="entry name" value="SH3_domain"/>
</dbReference>
<dbReference type="OrthoDB" id="4680325at2759"/>
<keyword evidence="5" id="KW-0597">Phosphoprotein</keyword>
<dbReference type="Gene3D" id="2.30.30.40">
    <property type="entry name" value="SH3 Domains"/>
    <property type="match status" value="1"/>
</dbReference>
<evidence type="ECO:0000256" key="3">
    <source>
        <dbReference type="ARBA" id="ARBA00022443"/>
    </source>
</evidence>
<feature type="compositionally biased region" description="Gly residues" evidence="7">
    <location>
        <begin position="494"/>
        <end position="504"/>
    </location>
</feature>
<dbReference type="SUPFAM" id="SSF50729">
    <property type="entry name" value="PH domain-like"/>
    <property type="match status" value="1"/>
</dbReference>
<dbReference type="Gene3D" id="1.10.150.50">
    <property type="entry name" value="Transcription Factor, Ets-1"/>
    <property type="match status" value="1"/>
</dbReference>
<keyword evidence="3 6" id="KW-0728">SH3 domain</keyword>
<dbReference type="GO" id="GO:0003779">
    <property type="term" value="F:actin binding"/>
    <property type="evidence" value="ECO:0007669"/>
    <property type="project" value="TreeGrafter"/>
</dbReference>
<dbReference type="InterPro" id="IPR055093">
    <property type="entry name" value="EPS8_2nd"/>
</dbReference>
<dbReference type="GO" id="GO:0005737">
    <property type="term" value="C:cytoplasm"/>
    <property type="evidence" value="ECO:0007669"/>
    <property type="project" value="UniProtKB-SubCell"/>
</dbReference>
<gene>
    <name evidence="9" type="primary">HaOG212534</name>
    <name evidence="9" type="ORF">B5X24_HaOG212534</name>
</gene>
<dbReference type="InterPro" id="IPR036028">
    <property type="entry name" value="SH3-like_dom_sf"/>
</dbReference>
<evidence type="ECO:0000256" key="2">
    <source>
        <dbReference type="ARBA" id="ARBA00006197"/>
    </source>
</evidence>
<evidence type="ECO:0000256" key="5">
    <source>
        <dbReference type="ARBA" id="ARBA00022553"/>
    </source>
</evidence>
<dbReference type="InterPro" id="IPR013625">
    <property type="entry name" value="PTB"/>
</dbReference>
<feature type="domain" description="SH3" evidence="8">
    <location>
        <begin position="416"/>
        <end position="475"/>
    </location>
</feature>
<keyword evidence="10" id="KW-1185">Reference proteome</keyword>
<comment type="subcellular location">
    <subcellularLocation>
        <location evidence="1">Cytoplasm</location>
    </subcellularLocation>
</comment>
<dbReference type="SUPFAM" id="SSF50044">
    <property type="entry name" value="SH3-domain"/>
    <property type="match status" value="1"/>
</dbReference>
<dbReference type="Pfam" id="PF22975">
    <property type="entry name" value="EPS8_2nd"/>
    <property type="match status" value="1"/>
</dbReference>
<comment type="similarity">
    <text evidence="2">Belongs to the EPS8 family.</text>
</comment>
<dbReference type="InterPro" id="IPR041418">
    <property type="entry name" value="SAM_3"/>
</dbReference>
<dbReference type="Gene3D" id="2.30.29.30">
    <property type="entry name" value="Pleckstrin-homology domain (PH domain)/Phosphotyrosine-binding domain (PTB)"/>
    <property type="match status" value="1"/>
</dbReference>
<feature type="compositionally biased region" description="Basic and acidic residues" evidence="7">
    <location>
        <begin position="391"/>
        <end position="400"/>
    </location>
</feature>
<evidence type="ECO:0000259" key="8">
    <source>
        <dbReference type="PROSITE" id="PS50002"/>
    </source>
</evidence>
<dbReference type="PANTHER" id="PTHR12287">
    <property type="entry name" value="EPIDERMAL GROWTH FACTOR RECEPTOR KINASE SUBSTRATE EPS8-RELATED PROTEIN"/>
    <property type="match status" value="1"/>
</dbReference>
<dbReference type="InterPro" id="IPR035462">
    <property type="entry name" value="Eps8_SH3"/>
</dbReference>
<reference evidence="9 10" key="1">
    <citation type="journal article" date="2017" name="BMC Biol.">
        <title>Genomic innovations, transcriptional plasticity and gene loss underlying the evolution and divergence of two highly polyphagous and invasive Helicoverpa pest species.</title>
        <authorList>
            <person name="Pearce S.L."/>
            <person name="Clarke D.F."/>
            <person name="East P.D."/>
            <person name="Elfekih S."/>
            <person name="Gordon K.H."/>
            <person name="Jermiin L.S."/>
            <person name="McGaughran A."/>
            <person name="Oakeshott J.G."/>
            <person name="Papanikolaou A."/>
            <person name="Perera O.P."/>
            <person name="Rane R.V."/>
            <person name="Richards S."/>
            <person name="Tay W.T."/>
            <person name="Walsh T.K."/>
            <person name="Anderson A."/>
            <person name="Anderson C.J."/>
            <person name="Asgari S."/>
            <person name="Board P.G."/>
            <person name="Bretschneider A."/>
            <person name="Campbell P.M."/>
            <person name="Chertemps T."/>
            <person name="Christeller J.T."/>
            <person name="Coppin C.W."/>
            <person name="Downes S.J."/>
            <person name="Duan G."/>
            <person name="Farnsworth C.A."/>
            <person name="Good R.T."/>
            <person name="Han L.B."/>
            <person name="Han Y.C."/>
            <person name="Hatje K."/>
            <person name="Horne I."/>
            <person name="Huang Y.P."/>
            <person name="Hughes D.S."/>
            <person name="Jacquin-Joly E."/>
            <person name="James W."/>
            <person name="Jhangiani S."/>
            <person name="Kollmar M."/>
            <person name="Kuwar S.S."/>
            <person name="Li S."/>
            <person name="Liu N.Y."/>
            <person name="Maibeche M.T."/>
            <person name="Miller J.R."/>
            <person name="Montagne N."/>
            <person name="Perry T."/>
            <person name="Qu J."/>
            <person name="Song S.V."/>
            <person name="Sutton G.G."/>
            <person name="Vogel H."/>
            <person name="Walenz B.P."/>
            <person name="Xu W."/>
            <person name="Zhang H.J."/>
            <person name="Zou Z."/>
            <person name="Batterham P."/>
            <person name="Edwards O.R."/>
            <person name="Feyereisen R."/>
            <person name="Gibbs R.A."/>
            <person name="Heckel D.G."/>
            <person name="McGrath A."/>
            <person name="Robin C."/>
            <person name="Scherer S.E."/>
            <person name="Worley K.C."/>
            <person name="Wu Y.D."/>
        </authorList>
    </citation>
    <scope>NUCLEOTIDE SEQUENCE [LARGE SCALE GENOMIC DNA]</scope>
    <source>
        <strain evidence="9">Harm_GR_Male_#8</strain>
        <tissue evidence="9">Whole organism</tissue>
    </source>
</reference>
<dbReference type="FunFam" id="2.30.29.30:FF:000289">
    <property type="entry name" value="Epidermal growth factor receptor kinase substrate 8"/>
    <property type="match status" value="1"/>
</dbReference>
<dbReference type="SUPFAM" id="SSF47769">
    <property type="entry name" value="SAM/Pointed domain"/>
    <property type="match status" value="1"/>
</dbReference>
<dbReference type="GO" id="GO:0005886">
    <property type="term" value="C:plasma membrane"/>
    <property type="evidence" value="ECO:0007669"/>
    <property type="project" value="TreeGrafter"/>
</dbReference>
<accession>A0A2W1BBG4</accession>
<proteinExistence type="inferred from homology"/>
<evidence type="ECO:0000256" key="1">
    <source>
        <dbReference type="ARBA" id="ARBA00004496"/>
    </source>
</evidence>
<evidence type="ECO:0000256" key="7">
    <source>
        <dbReference type="SAM" id="MobiDB-lite"/>
    </source>
</evidence>
<dbReference type="Pfam" id="PF08416">
    <property type="entry name" value="PTB"/>
    <property type="match status" value="1"/>
</dbReference>
<feature type="compositionally biased region" description="Pro residues" evidence="7">
    <location>
        <begin position="513"/>
        <end position="530"/>
    </location>
</feature>